<evidence type="ECO:0000313" key="2">
    <source>
        <dbReference type="Proteomes" id="UP000239494"/>
    </source>
</evidence>
<sequence>MLAGLVLVGACTAPPAPPGGTSASPSGGPTRIEVLATTPHDTSAFTEGLELVDGSLYEGTGLEGESQLRLVDPATGDVRQKVDLAPDLFGEGITVVGDRIWQITYRNGLAIQRDRATFREVRRATYTGEGWGLCFDDKRLVMSDGTATLTFRDPTSFAKTGDVAVTKDGKPLQMINELECVGDAVWANVWQTDEIVRIDPATGKVTASVDAGSLRPAGVPRSDVLNGIAAVPGTDEFLVTGKNWPSVFRVRFAE</sequence>
<dbReference type="InterPro" id="IPR015943">
    <property type="entry name" value="WD40/YVTN_repeat-like_dom_sf"/>
</dbReference>
<dbReference type="Gene3D" id="2.130.10.10">
    <property type="entry name" value="YVTN repeat-like/Quinoprotein amine dehydrogenase"/>
    <property type="match status" value="1"/>
</dbReference>
<gene>
    <name evidence="1" type="ORF">CLV43_101697</name>
</gene>
<name>A0A2T0TLD1_9PSEU</name>
<dbReference type="SUPFAM" id="SSF50969">
    <property type="entry name" value="YVTN repeat-like/Quinoprotein amine dehydrogenase"/>
    <property type="match status" value="1"/>
</dbReference>
<protein>
    <submittedName>
        <fullName evidence="1">Glutamine cyclotransferase</fullName>
    </submittedName>
</protein>
<accession>A0A2T0TLD1</accession>
<reference evidence="1 2" key="1">
    <citation type="submission" date="2018-03" db="EMBL/GenBank/DDBJ databases">
        <title>Genomic Encyclopedia of Archaeal and Bacterial Type Strains, Phase II (KMG-II): from individual species to whole genera.</title>
        <authorList>
            <person name="Goeker M."/>
        </authorList>
    </citation>
    <scope>NUCLEOTIDE SEQUENCE [LARGE SCALE GENOMIC DNA]</scope>
    <source>
        <strain evidence="1 2">DSM 44720</strain>
    </source>
</reference>
<keyword evidence="2" id="KW-1185">Reference proteome</keyword>
<proteinExistence type="predicted"/>
<dbReference type="EMBL" id="PVTF01000001">
    <property type="protein sequence ID" value="PRY46421.1"/>
    <property type="molecule type" value="Genomic_DNA"/>
</dbReference>
<keyword evidence="1" id="KW-0808">Transferase</keyword>
<dbReference type="Proteomes" id="UP000239494">
    <property type="component" value="Unassembled WGS sequence"/>
</dbReference>
<dbReference type="InterPro" id="IPR011044">
    <property type="entry name" value="Quino_amine_DH_bsu"/>
</dbReference>
<evidence type="ECO:0000313" key="1">
    <source>
        <dbReference type="EMBL" id="PRY46421.1"/>
    </source>
</evidence>
<organism evidence="1 2">
    <name type="scientific">Umezawaea tangerina</name>
    <dbReference type="NCBI Taxonomy" id="84725"/>
    <lineage>
        <taxon>Bacteria</taxon>
        <taxon>Bacillati</taxon>
        <taxon>Actinomycetota</taxon>
        <taxon>Actinomycetes</taxon>
        <taxon>Pseudonocardiales</taxon>
        <taxon>Pseudonocardiaceae</taxon>
        <taxon>Umezawaea</taxon>
    </lineage>
</organism>
<dbReference type="PANTHER" id="PTHR31270">
    <property type="entry name" value="GLUTAMINYL-PEPTIDE CYCLOTRANSFERASE"/>
    <property type="match status" value="1"/>
</dbReference>
<dbReference type="AlphaFoldDB" id="A0A2T0TLD1"/>
<dbReference type="InterPro" id="IPR007788">
    <property type="entry name" value="QCT"/>
</dbReference>
<dbReference type="GO" id="GO:0016603">
    <property type="term" value="F:glutaminyl-peptide cyclotransferase activity"/>
    <property type="evidence" value="ECO:0007669"/>
    <property type="project" value="InterPro"/>
</dbReference>
<dbReference type="PANTHER" id="PTHR31270:SF1">
    <property type="entry name" value="GLUTAMINYL-PEPTIDE CYCLOTRANSFERASE"/>
    <property type="match status" value="1"/>
</dbReference>
<comment type="caution">
    <text evidence="1">The sequence shown here is derived from an EMBL/GenBank/DDBJ whole genome shotgun (WGS) entry which is preliminary data.</text>
</comment>
<dbReference type="Pfam" id="PF05096">
    <property type="entry name" value="Glu_cyclase_2"/>
    <property type="match status" value="1"/>
</dbReference>